<feature type="coiled-coil region" evidence="1">
    <location>
        <begin position="67"/>
        <end position="97"/>
    </location>
</feature>
<feature type="compositionally biased region" description="Basic and acidic residues" evidence="2">
    <location>
        <begin position="317"/>
        <end position="335"/>
    </location>
</feature>
<keyword evidence="1" id="KW-0175">Coiled coil</keyword>
<feature type="region of interest" description="Disordered" evidence="2">
    <location>
        <begin position="256"/>
        <end position="278"/>
    </location>
</feature>
<proteinExistence type="predicted"/>
<keyword evidence="4" id="KW-1185">Reference proteome</keyword>
<evidence type="ECO:0000313" key="3">
    <source>
        <dbReference type="EnsemblMetazoa" id="AEPI010405-PA"/>
    </source>
</evidence>
<evidence type="ECO:0000256" key="2">
    <source>
        <dbReference type="SAM" id="MobiDB-lite"/>
    </source>
</evidence>
<name>A0A182PTW9_9DIPT</name>
<feature type="region of interest" description="Disordered" evidence="2">
    <location>
        <begin position="302"/>
        <end position="352"/>
    </location>
</feature>
<protein>
    <submittedName>
        <fullName evidence="3">Uncharacterized protein</fullName>
    </submittedName>
</protein>
<sequence length="472" mass="53709">MNRDKSKPGSNSKSKGTEGHDIFPDNETMVSRYVAWQRLLNKYNKPGANDDTGISIDEAVDLYEEDQEDNERHLQFIEEAIESVEDDEADKENAKSSNFSALRKELKVALKERTTEWKTNGLEQILNSNFSLSVDQVLKWLQKCQLGTGQQVSQERETRYTEYDGNTQMDVTCKENVSILNETQKKQLAKENSSSYVYSNNNQRRVVVHQVEKTTISSYITMEQNGFDYAREASKLNLNSLIDSMSTITPFKFPKPIKELNPSSVDRKPQAGLPKCSSATKVSGSALASMLESAVKVVPTSRVNDDIKNRNGKSNQQHREEAHTEANKPPNKELDAPPEPPTVRQFPMPPNYRQMLSCNGRCRYQTQGTVIYRPKQKHHGLTREAEKICIQTKDLDLSGVKSQARRKKFENFSHLTHPNSTLVYYMSESEDEVVLIRSSDSGESDDDDDPIQNFRPQLCILTFFNDEVQRAS</sequence>
<accession>A0A182PTW9</accession>
<evidence type="ECO:0000313" key="4">
    <source>
        <dbReference type="Proteomes" id="UP000075885"/>
    </source>
</evidence>
<dbReference type="Proteomes" id="UP000075885">
    <property type="component" value="Unassembled WGS sequence"/>
</dbReference>
<evidence type="ECO:0000256" key="1">
    <source>
        <dbReference type="SAM" id="Coils"/>
    </source>
</evidence>
<dbReference type="VEuPathDB" id="VectorBase:AEPI010405"/>
<reference evidence="3" key="2">
    <citation type="submission" date="2020-05" db="UniProtKB">
        <authorList>
            <consortium name="EnsemblMetazoa"/>
        </authorList>
    </citation>
    <scope>IDENTIFICATION</scope>
    <source>
        <strain evidence="3">Epiroticus2</strain>
    </source>
</reference>
<reference evidence="4" key="1">
    <citation type="submission" date="2013-03" db="EMBL/GenBank/DDBJ databases">
        <title>The Genome Sequence of Anopheles epiroticus epiroticus2.</title>
        <authorList>
            <consortium name="The Broad Institute Genomics Platform"/>
            <person name="Neafsey D.E."/>
            <person name="Howell P."/>
            <person name="Walker B."/>
            <person name="Young S.K."/>
            <person name="Zeng Q."/>
            <person name="Gargeya S."/>
            <person name="Fitzgerald M."/>
            <person name="Haas B."/>
            <person name="Abouelleil A."/>
            <person name="Allen A.W."/>
            <person name="Alvarado L."/>
            <person name="Arachchi H.M."/>
            <person name="Berlin A.M."/>
            <person name="Chapman S.B."/>
            <person name="Gainer-Dewar J."/>
            <person name="Goldberg J."/>
            <person name="Griggs A."/>
            <person name="Gujja S."/>
            <person name="Hansen M."/>
            <person name="Howarth C."/>
            <person name="Imamovic A."/>
            <person name="Ireland A."/>
            <person name="Larimer J."/>
            <person name="McCowan C."/>
            <person name="Murphy C."/>
            <person name="Pearson M."/>
            <person name="Poon T.W."/>
            <person name="Priest M."/>
            <person name="Roberts A."/>
            <person name="Saif S."/>
            <person name="Shea T."/>
            <person name="Sisk P."/>
            <person name="Sykes S."/>
            <person name="Wortman J."/>
            <person name="Nusbaum C."/>
            <person name="Birren B."/>
        </authorList>
    </citation>
    <scope>NUCLEOTIDE SEQUENCE [LARGE SCALE GENOMIC DNA]</scope>
    <source>
        <strain evidence="4">Epiroticus2</strain>
    </source>
</reference>
<organism evidence="3 4">
    <name type="scientific">Anopheles epiroticus</name>
    <dbReference type="NCBI Taxonomy" id="199890"/>
    <lineage>
        <taxon>Eukaryota</taxon>
        <taxon>Metazoa</taxon>
        <taxon>Ecdysozoa</taxon>
        <taxon>Arthropoda</taxon>
        <taxon>Hexapoda</taxon>
        <taxon>Insecta</taxon>
        <taxon>Pterygota</taxon>
        <taxon>Neoptera</taxon>
        <taxon>Endopterygota</taxon>
        <taxon>Diptera</taxon>
        <taxon>Nematocera</taxon>
        <taxon>Culicoidea</taxon>
        <taxon>Culicidae</taxon>
        <taxon>Anophelinae</taxon>
        <taxon>Anopheles</taxon>
    </lineage>
</organism>
<dbReference type="AlphaFoldDB" id="A0A182PTW9"/>
<dbReference type="EnsemblMetazoa" id="AEPI010405-RA">
    <property type="protein sequence ID" value="AEPI010405-PA"/>
    <property type="gene ID" value="AEPI010405"/>
</dbReference>
<feature type="region of interest" description="Disordered" evidence="2">
    <location>
        <begin position="1"/>
        <end position="26"/>
    </location>
</feature>